<evidence type="ECO:0000256" key="6">
    <source>
        <dbReference type="RuleBase" id="RU000461"/>
    </source>
</evidence>
<organism evidence="7 8">
    <name type="scientific">Rhizoctonia solani</name>
    <dbReference type="NCBI Taxonomy" id="456999"/>
    <lineage>
        <taxon>Eukaryota</taxon>
        <taxon>Fungi</taxon>
        <taxon>Dikarya</taxon>
        <taxon>Basidiomycota</taxon>
        <taxon>Agaricomycotina</taxon>
        <taxon>Agaricomycetes</taxon>
        <taxon>Cantharellales</taxon>
        <taxon>Ceratobasidiaceae</taxon>
        <taxon>Rhizoctonia</taxon>
    </lineage>
</organism>
<comment type="similarity">
    <text evidence="6">Belongs to the cytochrome P450 family.</text>
</comment>
<evidence type="ECO:0000256" key="3">
    <source>
        <dbReference type="ARBA" id="ARBA00022723"/>
    </source>
</evidence>
<dbReference type="AlphaFoldDB" id="A0A8H8NPB9"/>
<dbReference type="GeneID" id="67026608"/>
<dbReference type="EMBL" id="CP059658">
    <property type="protein sequence ID" value="QRW16327.1"/>
    <property type="molecule type" value="Genomic_DNA"/>
</dbReference>
<evidence type="ECO:0000256" key="1">
    <source>
        <dbReference type="ARBA" id="ARBA00001971"/>
    </source>
</evidence>
<dbReference type="KEGG" id="rsx:RhiXN_04328"/>
<name>A0A8H8NPB9_9AGAM</name>
<feature type="binding site" description="axial binding residue" evidence="5">
    <location>
        <position position="477"/>
    </location>
    <ligand>
        <name>heme</name>
        <dbReference type="ChEBI" id="CHEBI:30413"/>
    </ligand>
    <ligandPart>
        <name>Fe</name>
        <dbReference type="ChEBI" id="CHEBI:18248"/>
    </ligandPart>
</feature>
<evidence type="ECO:0000313" key="8">
    <source>
        <dbReference type="Proteomes" id="UP000650533"/>
    </source>
</evidence>
<dbReference type="InterPro" id="IPR050121">
    <property type="entry name" value="Cytochrome_P450_monoxygenase"/>
</dbReference>
<dbReference type="InterPro" id="IPR017972">
    <property type="entry name" value="Cyt_P450_CS"/>
</dbReference>
<comment type="pathway">
    <text evidence="2">Secondary metabolite biosynthesis.</text>
</comment>
<dbReference type="GO" id="GO:0005506">
    <property type="term" value="F:iron ion binding"/>
    <property type="evidence" value="ECO:0007669"/>
    <property type="project" value="InterPro"/>
</dbReference>
<dbReference type="GO" id="GO:0004497">
    <property type="term" value="F:monooxygenase activity"/>
    <property type="evidence" value="ECO:0007669"/>
    <property type="project" value="UniProtKB-KW"/>
</dbReference>
<reference evidence="7" key="1">
    <citation type="submission" date="2020-05" db="EMBL/GenBank/DDBJ databases">
        <title>Evolutionary and genomic comparisons of hybrid uninucleate and nonhybrid Rhizoctonia fungi.</title>
        <authorList>
            <person name="Li C."/>
            <person name="Chen X."/>
        </authorList>
    </citation>
    <scope>NUCLEOTIDE SEQUENCE</scope>
    <source>
        <strain evidence="7">AG-1 IA</strain>
    </source>
</reference>
<protein>
    <submittedName>
        <fullName evidence="7">Cytochrome P450 family protein</fullName>
    </submittedName>
</protein>
<proteinExistence type="inferred from homology"/>
<dbReference type="Proteomes" id="UP000650533">
    <property type="component" value="Chromosome 1"/>
</dbReference>
<dbReference type="GO" id="GO:0020037">
    <property type="term" value="F:heme binding"/>
    <property type="evidence" value="ECO:0007669"/>
    <property type="project" value="InterPro"/>
</dbReference>
<evidence type="ECO:0000256" key="2">
    <source>
        <dbReference type="ARBA" id="ARBA00005179"/>
    </source>
</evidence>
<dbReference type="PRINTS" id="PR00463">
    <property type="entry name" value="EP450I"/>
</dbReference>
<dbReference type="Pfam" id="PF00067">
    <property type="entry name" value="p450"/>
    <property type="match status" value="1"/>
</dbReference>
<sequence length="536" mass="60518">MNSQPWFATDIAGAAKHVDDRRMGITFVICAPTYHATNLCYVAAAWSILWMLLRIPGPLLPAATSLWIRWQRWQGKLSFTADDLLNLWSNYSYLSQHGSCQAGLLPAATSLWIRWQRWQGKLSFTADDLLSIYGPIIRISPNMVLVNDPAALTAAFAKQNLDTAPKAIRALRIGGHDWTVTYPQMDIARPRRRPVMMATTTRHLKYWLPLFETYVGEMVSNITRANGEESVDIVHQLRMTTLYISQIILGGASVRLKGDEFPEVVGEYNFLVVWRLVFPEWMINWLRYGPSAKARYRIKSSELLYKLGEDLYKQAEATSGPMDEEEAPSVYQCSLKMAGQLLAATETTSSTIAFIMYELAKNPGLVEHLYSELQTVTGNNELDTLKLLDATIKEGLRFRPPVALTGSRVVPKGGLDVMGYFVPEGTVLTTQALSICRQRPDLFPNADAFDPSRWLESENLDERRKLLVPFGVGTRRCPGGNLAVYQMRLIIGALIRKFKIAVAPETTPKSMRPFEANGFRSRYDRCHLIFTPREKV</sequence>
<dbReference type="InterPro" id="IPR036396">
    <property type="entry name" value="Cyt_P450_sf"/>
</dbReference>
<keyword evidence="3 5" id="KW-0479">Metal-binding</keyword>
<comment type="cofactor">
    <cofactor evidence="1 5">
        <name>heme</name>
        <dbReference type="ChEBI" id="CHEBI:30413"/>
    </cofactor>
</comment>
<dbReference type="InterPro" id="IPR001128">
    <property type="entry name" value="Cyt_P450"/>
</dbReference>
<evidence type="ECO:0000313" key="7">
    <source>
        <dbReference type="EMBL" id="QRW16327.1"/>
    </source>
</evidence>
<keyword evidence="6" id="KW-0503">Monooxygenase</keyword>
<dbReference type="PRINTS" id="PR00385">
    <property type="entry name" value="P450"/>
</dbReference>
<keyword evidence="6" id="KW-0560">Oxidoreductase</keyword>
<dbReference type="RefSeq" id="XP_043176564.1">
    <property type="nucleotide sequence ID" value="XM_043324145.1"/>
</dbReference>
<dbReference type="GO" id="GO:0016705">
    <property type="term" value="F:oxidoreductase activity, acting on paired donors, with incorporation or reduction of molecular oxygen"/>
    <property type="evidence" value="ECO:0007669"/>
    <property type="project" value="InterPro"/>
</dbReference>
<dbReference type="PANTHER" id="PTHR24305:SF218">
    <property type="entry name" value="P450, PUTATIVE (EUROFUNG)-RELATED"/>
    <property type="match status" value="1"/>
</dbReference>
<dbReference type="SUPFAM" id="SSF48264">
    <property type="entry name" value="Cytochrome P450"/>
    <property type="match status" value="1"/>
</dbReference>
<accession>A0A8H8NPB9</accession>
<dbReference type="Gene3D" id="1.10.630.10">
    <property type="entry name" value="Cytochrome P450"/>
    <property type="match status" value="1"/>
</dbReference>
<dbReference type="PROSITE" id="PS00086">
    <property type="entry name" value="CYTOCHROME_P450"/>
    <property type="match status" value="1"/>
</dbReference>
<dbReference type="PANTHER" id="PTHR24305">
    <property type="entry name" value="CYTOCHROME P450"/>
    <property type="match status" value="1"/>
</dbReference>
<evidence type="ECO:0000256" key="5">
    <source>
        <dbReference type="PIRSR" id="PIRSR602401-1"/>
    </source>
</evidence>
<evidence type="ECO:0000256" key="4">
    <source>
        <dbReference type="ARBA" id="ARBA00023004"/>
    </source>
</evidence>
<keyword evidence="4 5" id="KW-0408">Iron</keyword>
<dbReference type="InterPro" id="IPR002401">
    <property type="entry name" value="Cyt_P450_E_grp-I"/>
</dbReference>
<keyword evidence="5 6" id="KW-0349">Heme</keyword>
<gene>
    <name evidence="7" type="ORF">RhiXN_04328</name>
</gene>